<reference evidence="2" key="1">
    <citation type="submission" date="2020-08" db="EMBL/GenBank/DDBJ databases">
        <title>Multicomponent nature underlies the extraordinary mechanical properties of spider dragline silk.</title>
        <authorList>
            <person name="Kono N."/>
            <person name="Nakamura H."/>
            <person name="Mori M."/>
            <person name="Yoshida Y."/>
            <person name="Ohtoshi R."/>
            <person name="Malay A.D."/>
            <person name="Moran D.A.P."/>
            <person name="Tomita M."/>
            <person name="Numata K."/>
            <person name="Arakawa K."/>
        </authorList>
    </citation>
    <scope>NUCLEOTIDE SEQUENCE</scope>
</reference>
<keyword evidence="3" id="KW-1185">Reference proteome</keyword>
<dbReference type="EMBL" id="BMAW01063481">
    <property type="protein sequence ID" value="GFT40523.1"/>
    <property type="molecule type" value="Genomic_DNA"/>
</dbReference>
<evidence type="ECO:0000256" key="1">
    <source>
        <dbReference type="SAM" id="MobiDB-lite"/>
    </source>
</evidence>
<dbReference type="AlphaFoldDB" id="A0A8X6NXJ7"/>
<evidence type="ECO:0000313" key="3">
    <source>
        <dbReference type="Proteomes" id="UP000887013"/>
    </source>
</evidence>
<comment type="caution">
    <text evidence="2">The sequence shown here is derived from an EMBL/GenBank/DDBJ whole genome shotgun (WGS) entry which is preliminary data.</text>
</comment>
<evidence type="ECO:0000313" key="2">
    <source>
        <dbReference type="EMBL" id="GFT40523.1"/>
    </source>
</evidence>
<sequence>MKRQQTVSGADLPHPKRRLGSIKKDVIAGYPQEEGKGKKGKRASVSSAKCPAFQDHLVKCTDRFLIHGVGKQMLPRITSSFKVLVWTLDLESFLMCSDNTDNSKDVFTTGSLLDL</sequence>
<proteinExistence type="predicted"/>
<dbReference type="Proteomes" id="UP000887013">
    <property type="component" value="Unassembled WGS sequence"/>
</dbReference>
<protein>
    <submittedName>
        <fullName evidence="2">Uncharacterized protein</fullName>
    </submittedName>
</protein>
<gene>
    <name evidence="2" type="ORF">NPIL_215281</name>
</gene>
<accession>A0A8X6NXJ7</accession>
<name>A0A8X6NXJ7_NEPPI</name>
<feature type="region of interest" description="Disordered" evidence="1">
    <location>
        <begin position="1"/>
        <end position="45"/>
    </location>
</feature>
<organism evidence="2 3">
    <name type="scientific">Nephila pilipes</name>
    <name type="common">Giant wood spider</name>
    <name type="synonym">Nephila maculata</name>
    <dbReference type="NCBI Taxonomy" id="299642"/>
    <lineage>
        <taxon>Eukaryota</taxon>
        <taxon>Metazoa</taxon>
        <taxon>Ecdysozoa</taxon>
        <taxon>Arthropoda</taxon>
        <taxon>Chelicerata</taxon>
        <taxon>Arachnida</taxon>
        <taxon>Araneae</taxon>
        <taxon>Araneomorphae</taxon>
        <taxon>Entelegynae</taxon>
        <taxon>Araneoidea</taxon>
        <taxon>Nephilidae</taxon>
        <taxon>Nephila</taxon>
    </lineage>
</organism>